<dbReference type="SUPFAM" id="SSF109604">
    <property type="entry name" value="HD-domain/PDEase-like"/>
    <property type="match status" value="1"/>
</dbReference>
<evidence type="ECO:0000313" key="4">
    <source>
        <dbReference type="Proteomes" id="UP000254161"/>
    </source>
</evidence>
<reference evidence="3 4" key="1">
    <citation type="submission" date="2018-06" db="EMBL/GenBank/DDBJ databases">
        <authorList>
            <consortium name="Pathogen Informatics"/>
            <person name="Doyle S."/>
        </authorList>
    </citation>
    <scope>NUCLEOTIDE SEQUENCE [LARGE SCALE GENOMIC DNA]</scope>
    <source>
        <strain evidence="3 4">NCTC12264</strain>
    </source>
</reference>
<feature type="transmembrane region" description="Helical" evidence="1">
    <location>
        <begin position="71"/>
        <end position="88"/>
    </location>
</feature>
<gene>
    <name evidence="3" type="ORF">NCTC12264_01911</name>
</gene>
<name>A0A381F3R6_CAMUP</name>
<keyword evidence="1" id="KW-0812">Transmembrane</keyword>
<accession>A0A381F3R6</accession>
<dbReference type="GO" id="GO:0016787">
    <property type="term" value="F:hydrolase activity"/>
    <property type="evidence" value="ECO:0007669"/>
    <property type="project" value="UniProtKB-KW"/>
</dbReference>
<dbReference type="Proteomes" id="UP000254161">
    <property type="component" value="Unassembled WGS sequence"/>
</dbReference>
<feature type="transmembrane region" description="Helical" evidence="1">
    <location>
        <begin position="20"/>
        <end position="41"/>
    </location>
</feature>
<dbReference type="RefSeq" id="WP_115631358.1">
    <property type="nucleotide sequence ID" value="NZ_UFUZ01000002.1"/>
</dbReference>
<dbReference type="InterPro" id="IPR006674">
    <property type="entry name" value="HD_domain"/>
</dbReference>
<organism evidence="3 4">
    <name type="scientific">Campylobacter upsaliensis</name>
    <dbReference type="NCBI Taxonomy" id="28080"/>
    <lineage>
        <taxon>Bacteria</taxon>
        <taxon>Pseudomonadati</taxon>
        <taxon>Campylobacterota</taxon>
        <taxon>Epsilonproteobacteria</taxon>
        <taxon>Campylobacterales</taxon>
        <taxon>Campylobacteraceae</taxon>
        <taxon>Campylobacter</taxon>
    </lineage>
</organism>
<dbReference type="AlphaFoldDB" id="A0A381F3R6"/>
<sequence length="539" mass="64136">MFIVELLINFLYRFSFLSTLLLYIFYIIVGFFIFIVFIIYMDTGVFEWRNLSLYFDMNTYIFLFERHKREIYIFILIQQLVFLAYLFYLKRKLKLRLNCELKQIHIEDIASSWLSYQSLKENILKEEINNITPTQTSNENKQYQYIKFSHTSLMKFWERIADSLIQNINETELDIIIKLMQYLDENPNTPSVVSYCPNDSNQKYKIEKITSDGKSSYDILAKVSLCEHSVGVAEKILELNNNQTLLYGKMIIVALAHDIGKIINHQMQTKSKNLFIEHSHQHISYIYLREKFGTYSYIEEISKVVKAHHDSKVSTGKYENLTKLLIQADKERRNDELNKYFIENPKAKPFEKEEAIKQEQSSLDDILKDFEGLGLLANERKDNEKIPIKKKIIKDDEEMEFDFAKYEEQIFLKLSSHINKSISYGYESFVESISYKDMILFSKQCIVNVLKEVLNEETHFISFVRFYREKKYIAYIDINKNFYSSKFILLTKEDEIEFDCVPIFARVFDIEVQDLELSKSQDKFLKSIKVRLKKESVDE</sequence>
<dbReference type="Gene3D" id="1.10.3210.10">
    <property type="entry name" value="Hypothetical protein af1432"/>
    <property type="match status" value="1"/>
</dbReference>
<protein>
    <submittedName>
        <fullName evidence="3">Predicted HD phosphohydrolase</fullName>
    </submittedName>
</protein>
<dbReference type="EMBL" id="UFUZ01000002">
    <property type="protein sequence ID" value="SUX41093.1"/>
    <property type="molecule type" value="Genomic_DNA"/>
</dbReference>
<evidence type="ECO:0000313" key="3">
    <source>
        <dbReference type="EMBL" id="SUX41093.1"/>
    </source>
</evidence>
<evidence type="ECO:0000256" key="1">
    <source>
        <dbReference type="SAM" id="Phobius"/>
    </source>
</evidence>
<keyword evidence="1" id="KW-0472">Membrane</keyword>
<evidence type="ECO:0000259" key="2">
    <source>
        <dbReference type="Pfam" id="PF01966"/>
    </source>
</evidence>
<proteinExistence type="predicted"/>
<keyword evidence="1" id="KW-1133">Transmembrane helix</keyword>
<dbReference type="Pfam" id="PF01966">
    <property type="entry name" value="HD"/>
    <property type="match status" value="1"/>
</dbReference>
<keyword evidence="3" id="KW-0378">Hydrolase</keyword>
<feature type="domain" description="HD" evidence="2">
    <location>
        <begin position="227"/>
        <end position="323"/>
    </location>
</feature>